<dbReference type="Pfam" id="PF14832">
    <property type="entry name" value="Tautomerase_3"/>
    <property type="match status" value="1"/>
</dbReference>
<comment type="caution">
    <text evidence="2">The sequence shown here is derived from an EMBL/GenBank/DDBJ whole genome shotgun (WGS) entry which is preliminary data.</text>
</comment>
<reference evidence="2" key="1">
    <citation type="submission" date="2023-03" db="EMBL/GenBank/DDBJ databases">
        <title>Massive genome expansion in bonnet fungi (Mycena s.s.) driven by repeated elements and novel gene families across ecological guilds.</title>
        <authorList>
            <consortium name="Lawrence Berkeley National Laboratory"/>
            <person name="Harder C.B."/>
            <person name="Miyauchi S."/>
            <person name="Viragh M."/>
            <person name="Kuo A."/>
            <person name="Thoen E."/>
            <person name="Andreopoulos B."/>
            <person name="Lu D."/>
            <person name="Skrede I."/>
            <person name="Drula E."/>
            <person name="Henrissat B."/>
            <person name="Morin E."/>
            <person name="Kohler A."/>
            <person name="Barry K."/>
            <person name="LaButti K."/>
            <person name="Morin E."/>
            <person name="Salamov A."/>
            <person name="Lipzen A."/>
            <person name="Mereny Z."/>
            <person name="Hegedus B."/>
            <person name="Baldrian P."/>
            <person name="Stursova M."/>
            <person name="Weitz H."/>
            <person name="Taylor A."/>
            <person name="Grigoriev I.V."/>
            <person name="Nagy L.G."/>
            <person name="Martin F."/>
            <person name="Kauserud H."/>
        </authorList>
    </citation>
    <scope>NUCLEOTIDE SEQUENCE</scope>
    <source>
        <strain evidence="2">9144</strain>
    </source>
</reference>
<accession>A0AAD6YMG7</accession>
<proteinExistence type="predicted"/>
<keyword evidence="3" id="KW-1185">Reference proteome</keyword>
<name>A0AAD6YMG7_9AGAR</name>
<dbReference type="AlphaFoldDB" id="A0AAD6YMG7"/>
<evidence type="ECO:0000259" key="1">
    <source>
        <dbReference type="Pfam" id="PF14832"/>
    </source>
</evidence>
<evidence type="ECO:0000313" key="3">
    <source>
        <dbReference type="Proteomes" id="UP001219525"/>
    </source>
</evidence>
<evidence type="ECO:0000313" key="2">
    <source>
        <dbReference type="EMBL" id="KAJ7223440.1"/>
    </source>
</evidence>
<protein>
    <recommendedName>
        <fullName evidence="1">Tautomerase cis-CaaD-like domain-containing protein</fullName>
    </recommendedName>
</protein>
<dbReference type="EMBL" id="JARJCW010000006">
    <property type="protein sequence ID" value="KAJ7223440.1"/>
    <property type="molecule type" value="Genomic_DNA"/>
</dbReference>
<dbReference type="InterPro" id="IPR014347">
    <property type="entry name" value="Tautomerase/MIF_sf"/>
</dbReference>
<dbReference type="Proteomes" id="UP001219525">
    <property type="component" value="Unassembled WGS sequence"/>
</dbReference>
<feature type="domain" description="Tautomerase cis-CaaD-like" evidence="1">
    <location>
        <begin position="1"/>
        <end position="139"/>
    </location>
</feature>
<sequence length="172" mass="19062">MPMYEVEHVTPLEPAQKDALAQAITNIHSTKFITPRLFVNVKFTDVSRQDAYVAGKRNHSNRVTGHVRRGPTRTRTEFDALCDDIHLAWASIVHPTHSTKPPADLELRAVFIVGEIITASEAGFAVPTAGSDQAWVKQNLAAFKAKAREGDQDFVDLLAELESRPEFKGISQ</sequence>
<gene>
    <name evidence="2" type="ORF">GGX14DRAFT_427471</name>
</gene>
<dbReference type="InterPro" id="IPR028116">
    <property type="entry name" value="Cis-CaaD-like"/>
</dbReference>
<organism evidence="2 3">
    <name type="scientific">Mycena pura</name>
    <dbReference type="NCBI Taxonomy" id="153505"/>
    <lineage>
        <taxon>Eukaryota</taxon>
        <taxon>Fungi</taxon>
        <taxon>Dikarya</taxon>
        <taxon>Basidiomycota</taxon>
        <taxon>Agaricomycotina</taxon>
        <taxon>Agaricomycetes</taxon>
        <taxon>Agaricomycetidae</taxon>
        <taxon>Agaricales</taxon>
        <taxon>Marasmiineae</taxon>
        <taxon>Mycenaceae</taxon>
        <taxon>Mycena</taxon>
    </lineage>
</organism>
<dbReference type="Gene3D" id="3.30.429.10">
    <property type="entry name" value="Macrophage Migration Inhibitory Factor"/>
    <property type="match status" value="1"/>
</dbReference>